<dbReference type="EMBL" id="NNAY01001351">
    <property type="protein sequence ID" value="OXU24277.1"/>
    <property type="molecule type" value="Genomic_DNA"/>
</dbReference>
<dbReference type="STRING" id="543379.A0A232F1H5"/>
<dbReference type="OrthoDB" id="5920040at2759"/>
<reference evidence="1 2" key="1">
    <citation type="journal article" date="2017" name="Curr. Biol.">
        <title>The Evolution of Venom by Co-option of Single-Copy Genes.</title>
        <authorList>
            <person name="Martinson E.O."/>
            <person name="Mrinalini"/>
            <person name="Kelkar Y.D."/>
            <person name="Chang C.H."/>
            <person name="Werren J.H."/>
        </authorList>
    </citation>
    <scope>NUCLEOTIDE SEQUENCE [LARGE SCALE GENOMIC DNA]</scope>
    <source>
        <strain evidence="1 2">Alberta</strain>
        <tissue evidence="1">Whole body</tissue>
    </source>
</reference>
<accession>A0A232F1H5</accession>
<name>A0A232F1H5_9HYME</name>
<organism evidence="1 2">
    <name type="scientific">Trichomalopsis sarcophagae</name>
    <dbReference type="NCBI Taxonomy" id="543379"/>
    <lineage>
        <taxon>Eukaryota</taxon>
        <taxon>Metazoa</taxon>
        <taxon>Ecdysozoa</taxon>
        <taxon>Arthropoda</taxon>
        <taxon>Hexapoda</taxon>
        <taxon>Insecta</taxon>
        <taxon>Pterygota</taxon>
        <taxon>Neoptera</taxon>
        <taxon>Endopterygota</taxon>
        <taxon>Hymenoptera</taxon>
        <taxon>Apocrita</taxon>
        <taxon>Proctotrupomorpha</taxon>
        <taxon>Chalcidoidea</taxon>
        <taxon>Pteromalidae</taxon>
        <taxon>Pteromalinae</taxon>
        <taxon>Trichomalopsis</taxon>
    </lineage>
</organism>
<evidence type="ECO:0000313" key="2">
    <source>
        <dbReference type="Proteomes" id="UP000215335"/>
    </source>
</evidence>
<protein>
    <submittedName>
        <fullName evidence="1">Uncharacterized protein</fullName>
    </submittedName>
</protein>
<keyword evidence="2" id="KW-1185">Reference proteome</keyword>
<comment type="caution">
    <text evidence="1">The sequence shown here is derived from an EMBL/GenBank/DDBJ whole genome shotgun (WGS) entry which is preliminary data.</text>
</comment>
<evidence type="ECO:0000313" key="1">
    <source>
        <dbReference type="EMBL" id="OXU24277.1"/>
    </source>
</evidence>
<dbReference type="AlphaFoldDB" id="A0A232F1H5"/>
<proteinExistence type="predicted"/>
<dbReference type="Proteomes" id="UP000215335">
    <property type="component" value="Unassembled WGS sequence"/>
</dbReference>
<sequence length="119" mass="13410">MPSAVVKIIGKSGSDITCRVLLDTRCIANFITENLCNKLKLTKSPCSLTITAMNNLNTTANYLTDVTFRSIHSEFKKSLTCFVVKEITNLIPKEPVPRNRLRIPKHLKLADPHFENQQP</sequence>
<gene>
    <name evidence="1" type="ORF">TSAR_004063</name>
</gene>